<evidence type="ECO:0000313" key="3">
    <source>
        <dbReference type="Proteomes" id="UP000504635"/>
    </source>
</evidence>
<feature type="region of interest" description="Disordered" evidence="1">
    <location>
        <begin position="337"/>
        <end position="370"/>
    </location>
</feature>
<dbReference type="KEGG" id="soy:115887335"/>
<reference evidence="4" key="1">
    <citation type="submission" date="2025-08" db="UniProtKB">
        <authorList>
            <consortium name="RefSeq"/>
        </authorList>
    </citation>
    <scope>IDENTIFICATION</scope>
    <source>
        <tissue evidence="4">Gonads</tissue>
    </source>
</reference>
<evidence type="ECO:0000256" key="2">
    <source>
        <dbReference type="SAM" id="Phobius"/>
    </source>
</evidence>
<keyword evidence="3" id="KW-1185">Reference proteome</keyword>
<evidence type="ECO:0000313" key="4">
    <source>
        <dbReference type="RefSeq" id="XP_030762600.1"/>
    </source>
</evidence>
<protein>
    <submittedName>
        <fullName evidence="4">Uncharacterized protein LOC115887335</fullName>
    </submittedName>
</protein>
<keyword evidence="2" id="KW-0812">Transmembrane</keyword>
<dbReference type="GeneID" id="115887335"/>
<gene>
    <name evidence="4" type="primary">LOC115887335</name>
</gene>
<feature type="transmembrane region" description="Helical" evidence="2">
    <location>
        <begin position="79"/>
        <end position="105"/>
    </location>
</feature>
<feature type="transmembrane region" description="Helical" evidence="2">
    <location>
        <begin position="117"/>
        <end position="141"/>
    </location>
</feature>
<feature type="transmembrane region" description="Helical" evidence="2">
    <location>
        <begin position="153"/>
        <end position="179"/>
    </location>
</feature>
<feature type="transmembrane region" description="Helical" evidence="2">
    <location>
        <begin position="12"/>
        <end position="36"/>
    </location>
</feature>
<dbReference type="AlphaFoldDB" id="A0A6J2YI91"/>
<accession>A0A6J2YI91</accession>
<proteinExistence type="predicted"/>
<organism evidence="3 4">
    <name type="scientific">Sitophilus oryzae</name>
    <name type="common">Rice weevil</name>
    <name type="synonym">Curculio oryzae</name>
    <dbReference type="NCBI Taxonomy" id="7048"/>
    <lineage>
        <taxon>Eukaryota</taxon>
        <taxon>Metazoa</taxon>
        <taxon>Ecdysozoa</taxon>
        <taxon>Arthropoda</taxon>
        <taxon>Hexapoda</taxon>
        <taxon>Insecta</taxon>
        <taxon>Pterygota</taxon>
        <taxon>Neoptera</taxon>
        <taxon>Endopterygota</taxon>
        <taxon>Coleoptera</taxon>
        <taxon>Polyphaga</taxon>
        <taxon>Cucujiformia</taxon>
        <taxon>Curculionidae</taxon>
        <taxon>Dryophthorinae</taxon>
        <taxon>Sitophilus</taxon>
    </lineage>
</organism>
<evidence type="ECO:0000256" key="1">
    <source>
        <dbReference type="SAM" id="MobiDB-lite"/>
    </source>
</evidence>
<feature type="compositionally biased region" description="Polar residues" evidence="1">
    <location>
        <begin position="266"/>
        <end position="279"/>
    </location>
</feature>
<dbReference type="RefSeq" id="XP_030762600.1">
    <property type="nucleotide sequence ID" value="XM_030906740.1"/>
</dbReference>
<dbReference type="FunCoup" id="A0A6J2YI91">
    <property type="interactions" value="1"/>
</dbReference>
<keyword evidence="2" id="KW-0472">Membrane</keyword>
<name>A0A6J2YI91_SITOR</name>
<feature type="compositionally biased region" description="Pro residues" evidence="1">
    <location>
        <begin position="345"/>
        <end position="355"/>
    </location>
</feature>
<dbReference type="OrthoDB" id="10264154at2759"/>
<dbReference type="InParanoid" id="A0A6J2YI91"/>
<keyword evidence="2" id="KW-1133">Transmembrane helix</keyword>
<dbReference type="Proteomes" id="UP000504635">
    <property type="component" value="Unplaced"/>
</dbReference>
<feature type="region of interest" description="Disordered" evidence="1">
    <location>
        <begin position="247"/>
        <end position="284"/>
    </location>
</feature>
<feature type="compositionally biased region" description="Low complexity" evidence="1">
    <location>
        <begin position="248"/>
        <end position="265"/>
    </location>
</feature>
<sequence length="370" mass="41035">MAKVSSGIFQFILIAGALGVVQGLLWLGLGIAVVIIKSSITVCQDENLQSDSIGIGCAIYNVFIKDSEDDHRIINAEGFIIFVYIYLGLSLLWFFVSSFSIWGTLRAGNNSKAKNVVWSATTTVISLIDVILMSLLVYDYINYEGGRTIAENVAFGIVLSIAVRGYVLWIINLIFAIVLGKSAYNQYRNAPTNNQSYIDAFDTSLRPPWETDNDFQQNMSNEEYNSGFINDTDDTYKSNSFNKIRIGSNQFNNNNNTEANKESTNFSRNPLSNPSNQNWPKIGPIKDVNKSTYIGDGLGLSTNISGRPLSDFPQNSNTQFLHESKGADITQLHSRVSKNNDSPYIPDPDYSPPGSPRVKGVLRPRSNYVI</sequence>